<evidence type="ECO:0000256" key="4">
    <source>
        <dbReference type="ARBA" id="ARBA00022722"/>
    </source>
</evidence>
<evidence type="ECO:0000256" key="8">
    <source>
        <dbReference type="ARBA" id="ARBA00022833"/>
    </source>
</evidence>
<evidence type="ECO:0000256" key="2">
    <source>
        <dbReference type="ARBA" id="ARBA00011738"/>
    </source>
</evidence>
<keyword evidence="5" id="KW-0479">Metal-binding</keyword>
<sequence>MVPKSLSAVNITVLGSASAQPSSTRNHSALAVRLNGDVWLFDCGEATQHRIQKSSVKMGKINKIFITHTHGDHIFGLLPLMASCLDGAGGMCLEIYGPLGTRAFIRNGIHYSYTHLGAPYVCHELRLPDDPQDGDYTTLPPRWPEQPGRNIAQTDGVWKDVFRDEIVSVSAAPIYHSVPSVGFVVTELPIPGKINPKEYVPHLTRTNTPLSVMKQLQQGLSVELSDGTVLFGPPRRPGRKLVILGDTYDPSPIAALAADADLMVHEATNAHLPGIDPNTKPEETFEGIEARTKARGHSTPQMAGRFAKRMCAKRLLLNHFSARYAGNDDVDEDARRIMEGIRELAVQEYDGPVICARDFMSFDV</sequence>
<keyword evidence="7" id="KW-0378">Hydrolase</keyword>
<dbReference type="AlphaFoldDB" id="S8DH91"/>
<dbReference type="HAMAP" id="MF_01818">
    <property type="entry name" value="RNase_Z_BN"/>
    <property type="match status" value="1"/>
</dbReference>
<comment type="subunit">
    <text evidence="2">Homodimer.</text>
</comment>
<evidence type="ECO:0000256" key="1">
    <source>
        <dbReference type="ARBA" id="ARBA00001947"/>
    </source>
</evidence>
<dbReference type="GO" id="GO:0046872">
    <property type="term" value="F:metal ion binding"/>
    <property type="evidence" value="ECO:0007669"/>
    <property type="project" value="UniProtKB-KW"/>
</dbReference>
<dbReference type="Proteomes" id="UP000015241">
    <property type="component" value="Unassembled WGS sequence"/>
</dbReference>
<evidence type="ECO:0000313" key="10">
    <source>
        <dbReference type="Proteomes" id="UP000015241"/>
    </source>
</evidence>
<proteinExistence type="inferred from homology"/>
<accession>S8DH91</accession>
<dbReference type="PANTHER" id="PTHR46018">
    <property type="entry name" value="ZINC PHOSPHODIESTERASE ELAC PROTEIN 1"/>
    <property type="match status" value="1"/>
</dbReference>
<dbReference type="OrthoDB" id="527344at2759"/>
<gene>
    <name evidence="9" type="ORF">FOMPIDRAFT_126442</name>
</gene>
<evidence type="ECO:0000256" key="3">
    <source>
        <dbReference type="ARBA" id="ARBA00022694"/>
    </source>
</evidence>
<dbReference type="GO" id="GO:0005634">
    <property type="term" value="C:nucleus"/>
    <property type="evidence" value="ECO:0007669"/>
    <property type="project" value="TreeGrafter"/>
</dbReference>
<evidence type="ECO:0000256" key="5">
    <source>
        <dbReference type="ARBA" id="ARBA00022723"/>
    </source>
</evidence>
<reference evidence="9 10" key="1">
    <citation type="journal article" date="2012" name="Science">
        <title>The Paleozoic origin of enzymatic lignin decomposition reconstructed from 31 fungal genomes.</title>
        <authorList>
            <person name="Floudas D."/>
            <person name="Binder M."/>
            <person name="Riley R."/>
            <person name="Barry K."/>
            <person name="Blanchette R.A."/>
            <person name="Henrissat B."/>
            <person name="Martinez A.T."/>
            <person name="Otillar R."/>
            <person name="Spatafora J.W."/>
            <person name="Yadav J.S."/>
            <person name="Aerts A."/>
            <person name="Benoit I."/>
            <person name="Boyd A."/>
            <person name="Carlson A."/>
            <person name="Copeland A."/>
            <person name="Coutinho P.M."/>
            <person name="de Vries R.P."/>
            <person name="Ferreira P."/>
            <person name="Findley K."/>
            <person name="Foster B."/>
            <person name="Gaskell J."/>
            <person name="Glotzer D."/>
            <person name="Gorecki P."/>
            <person name="Heitman J."/>
            <person name="Hesse C."/>
            <person name="Hori C."/>
            <person name="Igarashi K."/>
            <person name="Jurgens J.A."/>
            <person name="Kallen N."/>
            <person name="Kersten P."/>
            <person name="Kohler A."/>
            <person name="Kuees U."/>
            <person name="Kumar T.K.A."/>
            <person name="Kuo A."/>
            <person name="LaButti K."/>
            <person name="Larrondo L.F."/>
            <person name="Lindquist E."/>
            <person name="Ling A."/>
            <person name="Lombard V."/>
            <person name="Lucas S."/>
            <person name="Lundell T."/>
            <person name="Martin R."/>
            <person name="McLaughlin D.J."/>
            <person name="Morgenstern I."/>
            <person name="Morin E."/>
            <person name="Murat C."/>
            <person name="Nagy L.G."/>
            <person name="Nolan M."/>
            <person name="Ohm R.A."/>
            <person name="Patyshakuliyeva A."/>
            <person name="Rokas A."/>
            <person name="Ruiz-Duenas F.J."/>
            <person name="Sabat G."/>
            <person name="Salamov A."/>
            <person name="Samejima M."/>
            <person name="Schmutz J."/>
            <person name="Slot J.C."/>
            <person name="St John F."/>
            <person name="Stenlid J."/>
            <person name="Sun H."/>
            <person name="Sun S."/>
            <person name="Syed K."/>
            <person name="Tsang A."/>
            <person name="Wiebenga A."/>
            <person name="Young D."/>
            <person name="Pisabarro A."/>
            <person name="Eastwood D.C."/>
            <person name="Martin F."/>
            <person name="Cullen D."/>
            <person name="Grigoriev I.V."/>
            <person name="Hibbett D.S."/>
        </authorList>
    </citation>
    <scope>NUCLEOTIDE SEQUENCE</scope>
    <source>
        <strain evidence="10">FP-58527</strain>
    </source>
</reference>
<dbReference type="Gene3D" id="3.60.15.10">
    <property type="entry name" value="Ribonuclease Z/Hydroxyacylglutathione hydrolase-like"/>
    <property type="match status" value="1"/>
</dbReference>
<evidence type="ECO:0000256" key="6">
    <source>
        <dbReference type="ARBA" id="ARBA00022759"/>
    </source>
</evidence>
<keyword evidence="4" id="KW-0540">Nuclease</keyword>
<evidence type="ECO:0000256" key="7">
    <source>
        <dbReference type="ARBA" id="ARBA00022801"/>
    </source>
</evidence>
<dbReference type="InterPro" id="IPR036866">
    <property type="entry name" value="RibonucZ/Hydroxyglut_hydro"/>
</dbReference>
<dbReference type="InParanoid" id="S8DH91"/>
<keyword evidence="10" id="KW-1185">Reference proteome</keyword>
<keyword evidence="6" id="KW-0255">Endonuclease</keyword>
<name>S8DH91_FOMSC</name>
<dbReference type="EMBL" id="KE504322">
    <property type="protein sequence ID" value="EPS92901.1"/>
    <property type="molecule type" value="Genomic_DNA"/>
</dbReference>
<dbReference type="CDD" id="cd07717">
    <property type="entry name" value="RNaseZ_ZiPD-like_MBL-fold"/>
    <property type="match status" value="1"/>
</dbReference>
<dbReference type="Pfam" id="PF23023">
    <property type="entry name" value="Anti-Pycsar_Apyc1"/>
    <property type="match status" value="1"/>
</dbReference>
<dbReference type="HOGENOM" id="CLU_031317_2_2_1"/>
<comment type="cofactor">
    <cofactor evidence="1">
        <name>Zn(2+)</name>
        <dbReference type="ChEBI" id="CHEBI:29105"/>
    </cofactor>
</comment>
<protein>
    <submittedName>
        <fullName evidence="9">Uncharacterized protein</fullName>
    </submittedName>
</protein>
<dbReference type="PANTHER" id="PTHR46018:SF2">
    <property type="entry name" value="ZINC PHOSPHODIESTERASE ELAC PROTEIN 1"/>
    <property type="match status" value="1"/>
</dbReference>
<evidence type="ECO:0000313" key="9">
    <source>
        <dbReference type="EMBL" id="EPS92901.1"/>
    </source>
</evidence>
<keyword evidence="8" id="KW-0862">Zinc</keyword>
<dbReference type="eggNOG" id="KOG2121">
    <property type="taxonomic scope" value="Eukaryota"/>
</dbReference>
<keyword evidence="3" id="KW-0819">tRNA processing</keyword>
<dbReference type="GO" id="GO:0042781">
    <property type="term" value="F:3'-tRNA processing endoribonuclease activity"/>
    <property type="evidence" value="ECO:0007669"/>
    <property type="project" value="TreeGrafter"/>
</dbReference>
<dbReference type="SUPFAM" id="SSF56281">
    <property type="entry name" value="Metallo-hydrolase/oxidoreductase"/>
    <property type="match status" value="1"/>
</dbReference>
<dbReference type="InterPro" id="IPR013471">
    <property type="entry name" value="RNase_Z/BN"/>
</dbReference>
<dbReference type="STRING" id="743788.S8DH91"/>
<organism evidence="9 10">
    <name type="scientific">Fomitopsis schrenkii</name>
    <name type="common">Brown rot fungus</name>
    <dbReference type="NCBI Taxonomy" id="2126942"/>
    <lineage>
        <taxon>Eukaryota</taxon>
        <taxon>Fungi</taxon>
        <taxon>Dikarya</taxon>
        <taxon>Basidiomycota</taxon>
        <taxon>Agaricomycotina</taxon>
        <taxon>Agaricomycetes</taxon>
        <taxon>Polyporales</taxon>
        <taxon>Fomitopsis</taxon>
    </lineage>
</organism>